<protein>
    <recommendedName>
        <fullName evidence="2">Protein kinase domain-containing protein</fullName>
    </recommendedName>
</protein>
<dbReference type="AlphaFoldDB" id="A0A8H5HFP4"/>
<evidence type="ECO:0000259" key="2">
    <source>
        <dbReference type="PROSITE" id="PS50011"/>
    </source>
</evidence>
<dbReference type="GO" id="GO:0005737">
    <property type="term" value="C:cytoplasm"/>
    <property type="evidence" value="ECO:0007669"/>
    <property type="project" value="TreeGrafter"/>
</dbReference>
<dbReference type="GO" id="GO:0004674">
    <property type="term" value="F:protein serine/threonine kinase activity"/>
    <property type="evidence" value="ECO:0007669"/>
    <property type="project" value="InterPro"/>
</dbReference>
<dbReference type="Proteomes" id="UP000565441">
    <property type="component" value="Unassembled WGS sequence"/>
</dbReference>
<proteinExistence type="predicted"/>
<comment type="caution">
    <text evidence="3">The sequence shown here is derived from an EMBL/GenBank/DDBJ whole genome shotgun (WGS) entry which is preliminary data.</text>
</comment>
<dbReference type="PANTHER" id="PTHR24348:SF68">
    <property type="entry name" value="SERINE_THREONINE-PROTEIN KINASE ATG1C"/>
    <property type="match status" value="1"/>
</dbReference>
<dbReference type="PROSITE" id="PS00108">
    <property type="entry name" value="PROTEIN_KINASE_ST"/>
    <property type="match status" value="1"/>
</dbReference>
<feature type="region of interest" description="Disordered" evidence="1">
    <location>
        <begin position="940"/>
        <end position="959"/>
    </location>
</feature>
<dbReference type="InterPro" id="IPR045269">
    <property type="entry name" value="Atg1-like"/>
</dbReference>
<evidence type="ECO:0000256" key="1">
    <source>
        <dbReference type="SAM" id="MobiDB-lite"/>
    </source>
</evidence>
<feature type="domain" description="Protein kinase" evidence="2">
    <location>
        <begin position="1"/>
        <end position="272"/>
    </location>
</feature>
<accession>A0A8H5HFP4</accession>
<dbReference type="OrthoDB" id="68483at2759"/>
<dbReference type="Pfam" id="PF00069">
    <property type="entry name" value="Pkinase"/>
    <property type="match status" value="1"/>
</dbReference>
<evidence type="ECO:0000313" key="3">
    <source>
        <dbReference type="EMBL" id="KAF5382497.1"/>
    </source>
</evidence>
<dbReference type="GO" id="GO:0005524">
    <property type="term" value="F:ATP binding"/>
    <property type="evidence" value="ECO:0007669"/>
    <property type="project" value="InterPro"/>
</dbReference>
<dbReference type="PANTHER" id="PTHR24348">
    <property type="entry name" value="SERINE/THREONINE-PROTEIN KINASE UNC-51-RELATED"/>
    <property type="match status" value="1"/>
</dbReference>
<feature type="region of interest" description="Disordered" evidence="1">
    <location>
        <begin position="751"/>
        <end position="795"/>
    </location>
</feature>
<feature type="compositionally biased region" description="Basic and acidic residues" evidence="1">
    <location>
        <begin position="462"/>
        <end position="506"/>
    </location>
</feature>
<feature type="region of interest" description="Disordered" evidence="1">
    <location>
        <begin position="679"/>
        <end position="700"/>
    </location>
</feature>
<keyword evidence="4" id="KW-1185">Reference proteome</keyword>
<dbReference type="Gene3D" id="1.10.510.10">
    <property type="entry name" value="Transferase(Phosphotransferase) domain 1"/>
    <property type="match status" value="1"/>
</dbReference>
<dbReference type="InterPro" id="IPR000719">
    <property type="entry name" value="Prot_kinase_dom"/>
</dbReference>
<feature type="region of interest" description="Disordered" evidence="1">
    <location>
        <begin position="333"/>
        <end position="392"/>
    </location>
</feature>
<gene>
    <name evidence="3" type="ORF">D9615_003045</name>
</gene>
<name>A0A8H5HFP4_9AGAR</name>
<dbReference type="EMBL" id="JAACJP010000008">
    <property type="protein sequence ID" value="KAF5382497.1"/>
    <property type="molecule type" value="Genomic_DNA"/>
</dbReference>
<sequence length="1018" mass="113192">MRIGFGNWGSVWLCRPKPSTGSPGADGLANVPDQKIAVKLVHRSKTSTTAARVRSLWNEMKIVRTFKSDPHPSIIPFHSFIITPSYALITMAYLPALVPVEVDEIKAREWFRFLLSGVEFLHKRGVVHNDIKPANILLSHKNIPVLVDFGFAEKYDVTSTTAFHSNLSYGTPEYLSPERARGLPHDTRKSDIWSLGVTFFEILIGRTPFEHSDGEQFTTKEDLEKYWSRTLRGKWVGEWKMSKGVERMLRRMVAPNADLRCTATQAMNDPYWAYRKDSTAHSGSPLFCHWAWTRTDTLVRVGRSSSYTSSIVFEKDVSKLLNASRPWLEDAIAESPPGLQPVKSKETTQLPQLARPKSQPKVAAAVKPAHRKRAPPTGLSPVKASPPNSPFSSAAGKENIKTFNAFAASASRKPLGSISHRENLPLSRVVPKPSGELPKKGRVLGDSTARSRNMENVGVGVTKEKEASLKGKKDPVRDRVREWEREKERMRERARLEEIERERDEKIEEEEEREKVRKEKEADKENHHAGALTPVASSFTTTDHNLDGVESSEAPRRLSINDSSLNVFKHNIRKSIDKTVRLYKSSAIAQSTGRSTTALVLSPDVDGEGKLPRKSNDVRESWEDDILLYNVRQAEHDERVAADAKMDRMTIWMRNVEKVVEDARQTFASSSTHELTTLPSLPVAPLSRSHSRTNRSSRLPRKVLAASQIFAHENDQSAWDLPNATGTYAIHNDTSTDLAEGRSQLQLPEIHTPSRKRRATVSICSPEKAPKTPSNLDAEAGSPSKRREKSRSHGNLFQSHIAPVSMLEAELNKPELPASALRLSQVLDSSLFIAPLLSSRAPSTPDLDMQDISLVHGSASFHDLTSSPLHVEPYPSRKPSAMSAQLPDTPSQRRIEGVYDRFLMATSGVKRLGKGYQSDNVGPVSSTLPVNTRAEPNRLFHSTRRPMPPPVSSEDHQRRTVSVDELGVIGDHSPTPTLGGGGHTVLKDDGNTTVALMRRAIKAIVPGKTSSRRLSRIA</sequence>
<evidence type="ECO:0000313" key="4">
    <source>
        <dbReference type="Proteomes" id="UP000565441"/>
    </source>
</evidence>
<feature type="compositionally biased region" description="Basic residues" evidence="1">
    <location>
        <begin position="689"/>
        <end position="700"/>
    </location>
</feature>
<dbReference type="GO" id="GO:0010506">
    <property type="term" value="P:regulation of autophagy"/>
    <property type="evidence" value="ECO:0007669"/>
    <property type="project" value="InterPro"/>
</dbReference>
<dbReference type="PROSITE" id="PS50011">
    <property type="entry name" value="PROTEIN_KINASE_DOM"/>
    <property type="match status" value="1"/>
</dbReference>
<organism evidence="3 4">
    <name type="scientific">Tricholomella constricta</name>
    <dbReference type="NCBI Taxonomy" id="117010"/>
    <lineage>
        <taxon>Eukaryota</taxon>
        <taxon>Fungi</taxon>
        <taxon>Dikarya</taxon>
        <taxon>Basidiomycota</taxon>
        <taxon>Agaricomycotina</taxon>
        <taxon>Agaricomycetes</taxon>
        <taxon>Agaricomycetidae</taxon>
        <taxon>Agaricales</taxon>
        <taxon>Tricholomatineae</taxon>
        <taxon>Lyophyllaceae</taxon>
        <taxon>Tricholomella</taxon>
    </lineage>
</organism>
<dbReference type="SUPFAM" id="SSF56112">
    <property type="entry name" value="Protein kinase-like (PK-like)"/>
    <property type="match status" value="1"/>
</dbReference>
<dbReference type="CDD" id="cd14014">
    <property type="entry name" value="STKc_PknB_like"/>
    <property type="match status" value="1"/>
</dbReference>
<dbReference type="SMART" id="SM00220">
    <property type="entry name" value="S_TKc"/>
    <property type="match status" value="1"/>
</dbReference>
<feature type="compositionally biased region" description="Basic and acidic residues" evidence="1">
    <location>
        <begin position="513"/>
        <end position="528"/>
    </location>
</feature>
<dbReference type="InterPro" id="IPR008271">
    <property type="entry name" value="Ser/Thr_kinase_AS"/>
</dbReference>
<dbReference type="InterPro" id="IPR011009">
    <property type="entry name" value="Kinase-like_dom_sf"/>
</dbReference>
<reference evidence="3 4" key="1">
    <citation type="journal article" date="2020" name="ISME J.">
        <title>Uncovering the hidden diversity of litter-decomposition mechanisms in mushroom-forming fungi.</title>
        <authorList>
            <person name="Floudas D."/>
            <person name="Bentzer J."/>
            <person name="Ahren D."/>
            <person name="Johansson T."/>
            <person name="Persson P."/>
            <person name="Tunlid A."/>
        </authorList>
    </citation>
    <scope>NUCLEOTIDE SEQUENCE [LARGE SCALE GENOMIC DNA]</scope>
    <source>
        <strain evidence="3 4">CBS 661.87</strain>
    </source>
</reference>
<feature type="region of interest" description="Disordered" evidence="1">
    <location>
        <begin position="424"/>
        <end position="554"/>
    </location>
</feature>